<evidence type="ECO:0000259" key="1">
    <source>
        <dbReference type="Pfam" id="PF00755"/>
    </source>
</evidence>
<dbReference type="InterPro" id="IPR039551">
    <property type="entry name" value="Cho/carn_acyl_trans"/>
</dbReference>
<proteinExistence type="predicted"/>
<organism evidence="2 3">
    <name type="scientific">Crassostrea virginica</name>
    <name type="common">Eastern oyster</name>
    <dbReference type="NCBI Taxonomy" id="6565"/>
    <lineage>
        <taxon>Eukaryota</taxon>
        <taxon>Metazoa</taxon>
        <taxon>Spiralia</taxon>
        <taxon>Lophotrochozoa</taxon>
        <taxon>Mollusca</taxon>
        <taxon>Bivalvia</taxon>
        <taxon>Autobranchia</taxon>
        <taxon>Pteriomorphia</taxon>
        <taxon>Ostreida</taxon>
        <taxon>Ostreoidea</taxon>
        <taxon>Ostreidae</taxon>
        <taxon>Crassostrea</taxon>
    </lineage>
</organism>
<dbReference type="Pfam" id="PF00755">
    <property type="entry name" value="Carn_acyltransf"/>
    <property type="match status" value="1"/>
</dbReference>
<dbReference type="InterPro" id="IPR042231">
    <property type="entry name" value="Cho/carn_acyl_trans_2"/>
</dbReference>
<dbReference type="Gene3D" id="3.30.559.70">
    <property type="entry name" value="Choline/Carnitine o-acyltransferase, domain 2"/>
    <property type="match status" value="1"/>
</dbReference>
<name>A0A8B8C5K3_CRAVI</name>
<dbReference type="Proteomes" id="UP000694844">
    <property type="component" value="Chromosome 9"/>
</dbReference>
<dbReference type="SUPFAM" id="SSF52777">
    <property type="entry name" value="CoA-dependent acyltransferases"/>
    <property type="match status" value="1"/>
</dbReference>
<evidence type="ECO:0000313" key="2">
    <source>
        <dbReference type="Proteomes" id="UP000694844"/>
    </source>
</evidence>
<dbReference type="OrthoDB" id="240216at2759"/>
<keyword evidence="2" id="KW-1185">Reference proteome</keyword>
<feature type="domain" description="Choline/carnitine acyltransferase" evidence="1">
    <location>
        <begin position="9"/>
        <end position="61"/>
    </location>
</feature>
<reference evidence="3" key="1">
    <citation type="submission" date="2025-08" db="UniProtKB">
        <authorList>
            <consortium name="RefSeq"/>
        </authorList>
    </citation>
    <scope>IDENTIFICATION</scope>
    <source>
        <tissue evidence="3">Whole sample</tissue>
    </source>
</reference>
<dbReference type="AlphaFoldDB" id="A0A8B8C5K3"/>
<dbReference type="GeneID" id="111115655"/>
<evidence type="ECO:0000313" key="3">
    <source>
        <dbReference type="RefSeq" id="XP_022310186.1"/>
    </source>
</evidence>
<dbReference type="KEGG" id="cvn:111115655"/>
<sequence>MKTNFDQAAVLLTDKQHQREKLKVKVDNKGMNMCMNQIRLAFSSCRVPGVFRDQLITHFRTGTCTQSTGRRLRGSRSNIQTLMYCWLSRMPTTEYTKNSRETHGLLESNL</sequence>
<accession>A0A8B8C5K3</accession>
<gene>
    <name evidence="3" type="primary">LOC111115655</name>
</gene>
<dbReference type="RefSeq" id="XP_022310186.1">
    <property type="nucleotide sequence ID" value="XM_022454478.1"/>
</dbReference>
<protein>
    <submittedName>
        <fullName evidence="3">Uncharacterized protein LOC111115655</fullName>
    </submittedName>
</protein>